<sequence length="79" mass="8763">KIPQFFTTTGEPTILGACDPNPCQNGGTCNETDDGYVCNCPNEFAGSDCENGELLFRERNNNKITFIERLSCLEDVPKR</sequence>
<dbReference type="FunFam" id="2.10.25.10:FF:000255">
    <property type="entry name" value="Sushi, nidogen and EGF-like domains 1"/>
    <property type="match status" value="1"/>
</dbReference>
<protein>
    <recommendedName>
        <fullName evidence="7">EGF-like domain-containing protein</fullName>
    </recommendedName>
</protein>
<name>A0A4W3I6E7_CALMI</name>
<evidence type="ECO:0000256" key="3">
    <source>
        <dbReference type="ARBA" id="ARBA00022737"/>
    </source>
</evidence>
<dbReference type="CDD" id="cd00054">
    <property type="entry name" value="EGF_CA"/>
    <property type="match status" value="1"/>
</dbReference>
<evidence type="ECO:0000259" key="7">
    <source>
        <dbReference type="PROSITE" id="PS50026"/>
    </source>
</evidence>
<dbReference type="InParanoid" id="A0A4W3I6E7"/>
<reference evidence="9" key="1">
    <citation type="journal article" date="2006" name="Science">
        <title>Ancient noncoding elements conserved in the human genome.</title>
        <authorList>
            <person name="Venkatesh B."/>
            <person name="Kirkness E.F."/>
            <person name="Loh Y.H."/>
            <person name="Halpern A.L."/>
            <person name="Lee A.P."/>
            <person name="Johnson J."/>
            <person name="Dandona N."/>
            <person name="Viswanathan L.D."/>
            <person name="Tay A."/>
            <person name="Venter J.C."/>
            <person name="Strausberg R.L."/>
            <person name="Brenner S."/>
        </authorList>
    </citation>
    <scope>NUCLEOTIDE SEQUENCE [LARGE SCALE GENOMIC DNA]</scope>
</reference>
<proteinExistence type="predicted"/>
<reference evidence="9" key="2">
    <citation type="journal article" date="2007" name="PLoS Biol.">
        <title>Survey sequencing and comparative analysis of the elephant shark (Callorhinchus milii) genome.</title>
        <authorList>
            <person name="Venkatesh B."/>
            <person name="Kirkness E.F."/>
            <person name="Loh Y.H."/>
            <person name="Halpern A.L."/>
            <person name="Lee A.P."/>
            <person name="Johnson J."/>
            <person name="Dandona N."/>
            <person name="Viswanathan L.D."/>
            <person name="Tay A."/>
            <person name="Venter J.C."/>
            <person name="Strausberg R.L."/>
            <person name="Brenner S."/>
        </authorList>
    </citation>
    <scope>NUCLEOTIDE SEQUENCE [LARGE SCALE GENOMIC DNA]</scope>
</reference>
<reference evidence="8" key="4">
    <citation type="submission" date="2025-08" db="UniProtKB">
        <authorList>
            <consortium name="Ensembl"/>
        </authorList>
    </citation>
    <scope>IDENTIFICATION</scope>
</reference>
<dbReference type="Gene3D" id="2.10.25.10">
    <property type="entry name" value="Laminin"/>
    <property type="match status" value="1"/>
</dbReference>
<evidence type="ECO:0000313" key="9">
    <source>
        <dbReference type="Proteomes" id="UP000314986"/>
    </source>
</evidence>
<dbReference type="Proteomes" id="UP000314986">
    <property type="component" value="Unassembled WGS sequence"/>
</dbReference>
<organism evidence="8 9">
    <name type="scientific">Callorhinchus milii</name>
    <name type="common">Ghost shark</name>
    <dbReference type="NCBI Taxonomy" id="7868"/>
    <lineage>
        <taxon>Eukaryota</taxon>
        <taxon>Metazoa</taxon>
        <taxon>Chordata</taxon>
        <taxon>Craniata</taxon>
        <taxon>Vertebrata</taxon>
        <taxon>Chondrichthyes</taxon>
        <taxon>Holocephali</taxon>
        <taxon>Chimaeriformes</taxon>
        <taxon>Callorhinchidae</taxon>
        <taxon>Callorhinchus</taxon>
    </lineage>
</organism>
<dbReference type="AlphaFoldDB" id="A0A4W3I6E7"/>
<evidence type="ECO:0000256" key="2">
    <source>
        <dbReference type="ARBA" id="ARBA00022729"/>
    </source>
</evidence>
<evidence type="ECO:0000313" key="8">
    <source>
        <dbReference type="Ensembl" id="ENSCMIP00000024342.1"/>
    </source>
</evidence>
<keyword evidence="9" id="KW-1185">Reference proteome</keyword>
<keyword evidence="1 6" id="KW-0245">EGF-like domain</keyword>
<reference evidence="8" key="5">
    <citation type="submission" date="2025-09" db="UniProtKB">
        <authorList>
            <consortium name="Ensembl"/>
        </authorList>
    </citation>
    <scope>IDENTIFICATION</scope>
</reference>
<keyword evidence="4 6" id="KW-1015">Disulfide bond</keyword>
<dbReference type="InterPro" id="IPR000742">
    <property type="entry name" value="EGF"/>
</dbReference>
<dbReference type="Pfam" id="PF00008">
    <property type="entry name" value="EGF"/>
    <property type="match status" value="1"/>
</dbReference>
<feature type="disulfide bond" evidence="6">
    <location>
        <begin position="40"/>
        <end position="49"/>
    </location>
</feature>
<dbReference type="Ensembl" id="ENSCMIT00000024749.1">
    <property type="protein sequence ID" value="ENSCMIP00000024342.1"/>
    <property type="gene ID" value="ENSCMIG00000010801.1"/>
</dbReference>
<evidence type="ECO:0000256" key="6">
    <source>
        <dbReference type="PROSITE-ProRule" id="PRU00076"/>
    </source>
</evidence>
<reference evidence="9" key="3">
    <citation type="journal article" date="2014" name="Nature">
        <title>Elephant shark genome provides unique insights into gnathostome evolution.</title>
        <authorList>
            <consortium name="International Elephant Shark Genome Sequencing Consortium"/>
            <person name="Venkatesh B."/>
            <person name="Lee A.P."/>
            <person name="Ravi V."/>
            <person name="Maurya A.K."/>
            <person name="Lian M.M."/>
            <person name="Swann J.B."/>
            <person name="Ohta Y."/>
            <person name="Flajnik M.F."/>
            <person name="Sutoh Y."/>
            <person name="Kasahara M."/>
            <person name="Hoon S."/>
            <person name="Gangu V."/>
            <person name="Roy S.W."/>
            <person name="Irimia M."/>
            <person name="Korzh V."/>
            <person name="Kondrychyn I."/>
            <person name="Lim Z.W."/>
            <person name="Tay B.H."/>
            <person name="Tohari S."/>
            <person name="Kong K.W."/>
            <person name="Ho S."/>
            <person name="Lorente-Galdos B."/>
            <person name="Quilez J."/>
            <person name="Marques-Bonet T."/>
            <person name="Raney B.J."/>
            <person name="Ingham P.W."/>
            <person name="Tay A."/>
            <person name="Hillier L.W."/>
            <person name="Minx P."/>
            <person name="Boehm T."/>
            <person name="Wilson R.K."/>
            <person name="Brenner S."/>
            <person name="Warren W.C."/>
        </authorList>
    </citation>
    <scope>NUCLEOTIDE SEQUENCE [LARGE SCALE GENOMIC DNA]</scope>
</reference>
<evidence type="ECO:0000256" key="4">
    <source>
        <dbReference type="ARBA" id="ARBA00023157"/>
    </source>
</evidence>
<keyword evidence="3" id="KW-0677">Repeat</keyword>
<feature type="domain" description="EGF-like" evidence="7">
    <location>
        <begin position="14"/>
        <end position="50"/>
    </location>
</feature>
<dbReference type="SMART" id="SM00181">
    <property type="entry name" value="EGF"/>
    <property type="match status" value="1"/>
</dbReference>
<comment type="caution">
    <text evidence="6">Lacks conserved residue(s) required for the propagation of feature annotation.</text>
</comment>
<dbReference type="SUPFAM" id="SSF57196">
    <property type="entry name" value="EGF/Laminin"/>
    <property type="match status" value="1"/>
</dbReference>
<dbReference type="PRINTS" id="PR00010">
    <property type="entry name" value="EGFBLOOD"/>
</dbReference>
<dbReference type="PROSITE" id="PS00022">
    <property type="entry name" value="EGF_1"/>
    <property type="match status" value="1"/>
</dbReference>
<dbReference type="PROSITE" id="PS50026">
    <property type="entry name" value="EGF_3"/>
    <property type="match status" value="1"/>
</dbReference>
<evidence type="ECO:0000256" key="1">
    <source>
        <dbReference type="ARBA" id="ARBA00022536"/>
    </source>
</evidence>
<accession>A0A4W3I6E7</accession>
<evidence type="ECO:0000256" key="5">
    <source>
        <dbReference type="ARBA" id="ARBA00023180"/>
    </source>
</evidence>
<keyword evidence="2" id="KW-0732">Signal</keyword>
<keyword evidence="5" id="KW-0325">Glycoprotein</keyword>